<sequence>MKFSIAAALTVCAGTAVCPASEADEAVKSFITVTKSKFHDAKPENKSTLASAVDTENSPTPPNVSKHNTLYNCGEVFTGTQSMHASKVHCHENRVVTKTLDLASADPTAPHLITRVVEHKKEPAFTSTSSTPAPSNAYGLDDPKRMCPLGLIKECEYHHPASVITTSFKHCWCEPEKVMPTTAS</sequence>
<protein>
    <submittedName>
        <fullName evidence="3">Uncharacterized protein</fullName>
    </submittedName>
</protein>
<feature type="signal peptide" evidence="2">
    <location>
        <begin position="1"/>
        <end position="23"/>
    </location>
</feature>
<comment type="caution">
    <text evidence="3">The sequence shown here is derived from an EMBL/GenBank/DDBJ whole genome shotgun (WGS) entry which is preliminary data.</text>
</comment>
<organism evidence="3 4">
    <name type="scientific">Cercospora berteroae</name>
    <dbReference type="NCBI Taxonomy" id="357750"/>
    <lineage>
        <taxon>Eukaryota</taxon>
        <taxon>Fungi</taxon>
        <taxon>Dikarya</taxon>
        <taxon>Ascomycota</taxon>
        <taxon>Pezizomycotina</taxon>
        <taxon>Dothideomycetes</taxon>
        <taxon>Dothideomycetidae</taxon>
        <taxon>Mycosphaerellales</taxon>
        <taxon>Mycosphaerellaceae</taxon>
        <taxon>Cercospora</taxon>
    </lineage>
</organism>
<evidence type="ECO:0000256" key="2">
    <source>
        <dbReference type="SAM" id="SignalP"/>
    </source>
</evidence>
<dbReference type="Proteomes" id="UP000237631">
    <property type="component" value="Unassembled WGS sequence"/>
</dbReference>
<dbReference type="AlphaFoldDB" id="A0A2S6BZ86"/>
<evidence type="ECO:0000313" key="4">
    <source>
        <dbReference type="Proteomes" id="UP000237631"/>
    </source>
</evidence>
<reference evidence="4" key="1">
    <citation type="journal article" date="2017" name="bioRxiv">
        <title>Conservation of a gene cluster reveals novel cercosporin biosynthetic mechanisms and extends production to the genus Colletotrichum.</title>
        <authorList>
            <person name="de Jonge R."/>
            <person name="Ebert M.K."/>
            <person name="Huitt-Roehl C.R."/>
            <person name="Pal P."/>
            <person name="Suttle J.C."/>
            <person name="Spanner R.E."/>
            <person name="Neubauer J.D."/>
            <person name="Jurick W.M.II."/>
            <person name="Stott K.A."/>
            <person name="Secor G.A."/>
            <person name="Thomma B.P.H.J."/>
            <person name="Van de Peer Y."/>
            <person name="Townsend C.A."/>
            <person name="Bolton M.D."/>
        </authorList>
    </citation>
    <scope>NUCLEOTIDE SEQUENCE [LARGE SCALE GENOMIC DNA]</scope>
    <source>
        <strain evidence="4">CBS538.71</strain>
    </source>
</reference>
<name>A0A2S6BZ86_9PEZI</name>
<accession>A0A2S6BZ86</accession>
<keyword evidence="4" id="KW-1185">Reference proteome</keyword>
<gene>
    <name evidence="3" type="ORF">CBER1_11309</name>
</gene>
<dbReference type="OrthoDB" id="10312175at2759"/>
<evidence type="ECO:0000313" key="3">
    <source>
        <dbReference type="EMBL" id="PPJ52785.1"/>
    </source>
</evidence>
<dbReference type="EMBL" id="PNEN01001662">
    <property type="protein sequence ID" value="PPJ52785.1"/>
    <property type="molecule type" value="Genomic_DNA"/>
</dbReference>
<keyword evidence="2" id="KW-0732">Signal</keyword>
<proteinExistence type="predicted"/>
<feature type="chain" id="PRO_5015428799" evidence="2">
    <location>
        <begin position="24"/>
        <end position="184"/>
    </location>
</feature>
<feature type="region of interest" description="Disordered" evidence="1">
    <location>
        <begin position="41"/>
        <end position="65"/>
    </location>
</feature>
<feature type="compositionally biased region" description="Polar residues" evidence="1">
    <location>
        <begin position="46"/>
        <end position="65"/>
    </location>
</feature>
<evidence type="ECO:0000256" key="1">
    <source>
        <dbReference type="SAM" id="MobiDB-lite"/>
    </source>
</evidence>